<organism evidence="1">
    <name type="scientific">Arion vulgaris</name>
    <dbReference type="NCBI Taxonomy" id="1028688"/>
    <lineage>
        <taxon>Eukaryota</taxon>
        <taxon>Metazoa</taxon>
        <taxon>Spiralia</taxon>
        <taxon>Lophotrochozoa</taxon>
        <taxon>Mollusca</taxon>
        <taxon>Gastropoda</taxon>
        <taxon>Heterobranchia</taxon>
        <taxon>Euthyneura</taxon>
        <taxon>Panpulmonata</taxon>
        <taxon>Eupulmonata</taxon>
        <taxon>Stylommatophora</taxon>
        <taxon>Helicina</taxon>
        <taxon>Arionoidea</taxon>
        <taxon>Arionidae</taxon>
        <taxon>Arion</taxon>
    </lineage>
</organism>
<dbReference type="AlphaFoldDB" id="A0A0B7ADL2"/>
<gene>
    <name evidence="1" type="primary">ORF107934</name>
</gene>
<evidence type="ECO:0000313" key="1">
    <source>
        <dbReference type="EMBL" id="CEK78030.1"/>
    </source>
</evidence>
<accession>A0A0B7ADL2</accession>
<proteinExistence type="predicted"/>
<reference evidence="1" key="1">
    <citation type="submission" date="2014-12" db="EMBL/GenBank/DDBJ databases">
        <title>Insight into the proteome of Arion vulgaris.</title>
        <authorList>
            <person name="Aradska J."/>
            <person name="Bulat T."/>
            <person name="Smidak R."/>
            <person name="Sarate P."/>
            <person name="Gangsoo J."/>
            <person name="Sialana F."/>
            <person name="Bilban M."/>
            <person name="Lubec G."/>
        </authorList>
    </citation>
    <scope>NUCLEOTIDE SEQUENCE</scope>
    <source>
        <tissue evidence="1">Skin</tissue>
    </source>
</reference>
<protein>
    <submittedName>
        <fullName evidence="1">Uncharacterized protein</fullName>
    </submittedName>
</protein>
<sequence>MKTCTSSGLSENIIISTRNRIYWKSTYDVNTTHDGDDDWTSPDKIITYLTQIHILRYDVTSNHITQ</sequence>
<name>A0A0B7ADL2_9EUPU</name>
<dbReference type="EMBL" id="HACG01031165">
    <property type="protein sequence ID" value="CEK78030.1"/>
    <property type="molecule type" value="Transcribed_RNA"/>
</dbReference>